<keyword evidence="3" id="KW-1185">Reference proteome</keyword>
<evidence type="ECO:0000313" key="2">
    <source>
        <dbReference type="EMBL" id="RDB24988.1"/>
    </source>
</evidence>
<comment type="caution">
    <text evidence="2">The sequence shown here is derived from an EMBL/GenBank/DDBJ whole genome shotgun (WGS) entry which is preliminary data.</text>
</comment>
<protein>
    <submittedName>
        <fullName evidence="2">Uncharacterized protein</fullName>
    </submittedName>
</protein>
<organism evidence="2 3">
    <name type="scientific">Hypsizygus marmoreus</name>
    <name type="common">White beech mushroom</name>
    <name type="synonym">Agaricus marmoreus</name>
    <dbReference type="NCBI Taxonomy" id="39966"/>
    <lineage>
        <taxon>Eukaryota</taxon>
        <taxon>Fungi</taxon>
        <taxon>Dikarya</taxon>
        <taxon>Basidiomycota</taxon>
        <taxon>Agaricomycotina</taxon>
        <taxon>Agaricomycetes</taxon>
        <taxon>Agaricomycetidae</taxon>
        <taxon>Agaricales</taxon>
        <taxon>Tricholomatineae</taxon>
        <taxon>Lyophyllaceae</taxon>
        <taxon>Hypsizygus</taxon>
    </lineage>
</organism>
<dbReference type="AlphaFoldDB" id="A0A369JT92"/>
<sequence length="528" mass="57438">MPTLPPELIHDLNQAYFLHVLATDPAKVIPPGKSLLSMLARAPAPAAPSPLHAKVEKVVHKAFWDEALLSLSSPSPSVQLPRLKLLYSDLHDALAPLFPPTHPILLSLVAPLSPTSSPLHSTLALLKEILLALRQRCAPARDPDIDALLADLESPPTVFHPSTAPSSPDAATSPNPLAELLISTLKSLIALADVLKHDLTNTLLGAMSEAQLATVIRQEARAKEREIVLDSGLWDLENGGKDSAYKGLKFMKAEWKKWIGTDEVTDKENGATWLPRLIKALTSPVAVSCQPRDENANALPPQFFFTRPSLLYIQNYLQALVVAASLRPLARLPPATARPLSASSTDPPQPDFTSRVWSLLKVEIDRDEYVIHAQNVPTDPEETQTKIINLADEVIRARRVFPAASNAPEASEEDLRAAVERTLRLTDPVFVLLQGRLVRALEERVREIFKGEGAGRIVPERMRTGRVSGGSAGSRGLVNGSGHGALYKPLLVKGFEDEVLAKGIEEVVQKIIGCVVWVEGVWGDTMSL</sequence>
<gene>
    <name evidence="2" type="ORF">Hypma_007850</name>
</gene>
<dbReference type="OrthoDB" id="276323at2759"/>
<evidence type="ECO:0000256" key="1">
    <source>
        <dbReference type="ARBA" id="ARBA00010954"/>
    </source>
</evidence>
<dbReference type="Pfam" id="PF05794">
    <property type="entry name" value="Tcp11"/>
    <property type="match status" value="1"/>
</dbReference>
<evidence type="ECO:0000313" key="3">
    <source>
        <dbReference type="Proteomes" id="UP000076154"/>
    </source>
</evidence>
<dbReference type="Proteomes" id="UP000076154">
    <property type="component" value="Unassembled WGS sequence"/>
</dbReference>
<dbReference type="InParanoid" id="A0A369JT92"/>
<reference evidence="2" key="1">
    <citation type="submission" date="2018-04" db="EMBL/GenBank/DDBJ databases">
        <title>Whole genome sequencing of Hypsizygus marmoreus.</title>
        <authorList>
            <person name="Choi I.-G."/>
            <person name="Min B."/>
            <person name="Kim J.-G."/>
            <person name="Kim S."/>
            <person name="Oh Y.-L."/>
            <person name="Kong W.-S."/>
            <person name="Park H."/>
            <person name="Jeong J."/>
            <person name="Song E.-S."/>
        </authorList>
    </citation>
    <scope>NUCLEOTIDE SEQUENCE [LARGE SCALE GENOMIC DNA]</scope>
    <source>
        <strain evidence="2">51987-8</strain>
    </source>
</reference>
<accession>A0A369JT92</accession>
<dbReference type="InterPro" id="IPR008862">
    <property type="entry name" value="Tcp11"/>
</dbReference>
<proteinExistence type="inferred from homology"/>
<dbReference type="EMBL" id="LUEZ02000041">
    <property type="protein sequence ID" value="RDB24988.1"/>
    <property type="molecule type" value="Genomic_DNA"/>
</dbReference>
<comment type="similarity">
    <text evidence="1">Belongs to the TCP11 family.</text>
</comment>
<name>A0A369JT92_HYPMA</name>